<dbReference type="GeneID" id="36292439"/>
<dbReference type="EMBL" id="KV441433">
    <property type="protein sequence ID" value="OAF54261.1"/>
    <property type="molecule type" value="Genomic_DNA"/>
</dbReference>
<evidence type="ECO:0000313" key="1">
    <source>
        <dbReference type="EMBL" id="OAF54261.1"/>
    </source>
</evidence>
<accession>A0A176ZZ06</accession>
<dbReference type="Proteomes" id="UP000077154">
    <property type="component" value="Unassembled WGS sequence"/>
</dbReference>
<dbReference type="AlphaFoldDB" id="A0A176ZZ06"/>
<protein>
    <recommendedName>
        <fullName evidence="2">Dienelactone hydrolase domain-containing protein</fullName>
    </recommendedName>
</protein>
<dbReference type="OrthoDB" id="17560at2759"/>
<proteinExistence type="predicted"/>
<organism evidence="1">
    <name type="scientific">Pseudogymnoascus destructans</name>
    <dbReference type="NCBI Taxonomy" id="655981"/>
    <lineage>
        <taxon>Eukaryota</taxon>
        <taxon>Fungi</taxon>
        <taxon>Dikarya</taxon>
        <taxon>Ascomycota</taxon>
        <taxon>Pezizomycotina</taxon>
        <taxon>Leotiomycetes</taxon>
        <taxon>Thelebolales</taxon>
        <taxon>Thelebolaceae</taxon>
        <taxon>Pseudogymnoascus</taxon>
    </lineage>
</organism>
<reference evidence="1" key="1">
    <citation type="submission" date="2016-03" db="EMBL/GenBank/DDBJ databases">
        <title>Updated assembly of Pseudogymnoascus destructans, the fungus causing white-nose syndrome of bats.</title>
        <authorList>
            <person name="Palmer J.M."/>
            <person name="Drees K.P."/>
            <person name="Foster J.T."/>
            <person name="Lindner D.L."/>
        </authorList>
    </citation>
    <scope>NUCLEOTIDE SEQUENCE [LARGE SCALE GENOMIC DNA]</scope>
    <source>
        <strain evidence="1">20631-21</strain>
    </source>
</reference>
<evidence type="ECO:0008006" key="2">
    <source>
        <dbReference type="Google" id="ProtNLM"/>
    </source>
</evidence>
<gene>
    <name evidence="1" type="ORF">VC83_09408</name>
</gene>
<dbReference type="RefSeq" id="XP_024319568.1">
    <property type="nucleotide sequence ID" value="XM_024472847.1"/>
</dbReference>
<name>A0A176ZZ06_9PEZI</name>
<sequence>MAMVCSKGLQAAGGGDWGCGYGDWEDRSEVRVYEGAKHGFEVRTDPKDEGQTKSAVELQKQSLEWFGRFLTGKGVQK</sequence>